<gene>
    <name evidence="1" type="ORF">CEXT_289481</name>
</gene>
<evidence type="ECO:0000313" key="2">
    <source>
        <dbReference type="Proteomes" id="UP001054945"/>
    </source>
</evidence>
<comment type="caution">
    <text evidence="1">The sequence shown here is derived from an EMBL/GenBank/DDBJ whole genome shotgun (WGS) entry which is preliminary data.</text>
</comment>
<sequence>MSTFRVVSRFIPTCAQGQSISNLMTAQDIGKFLLERNGAALGIKTGNFVVSSNHLLNFQHNKESQESENEKSLPAPIIKVTPYVLDDGSCGGILVTVPLKVSKSDLQGLSSDSNLYFTSTNLEEQLNEEKANQKPEAAKVCKPKPIKTKKKIVEKISNLKNRTNRNRRFGNVVERNSMMFYFIVITRSHTKVALFSVIFAIKNSSESKLW</sequence>
<reference evidence="1 2" key="1">
    <citation type="submission" date="2021-06" db="EMBL/GenBank/DDBJ databases">
        <title>Caerostris extrusa draft genome.</title>
        <authorList>
            <person name="Kono N."/>
            <person name="Arakawa K."/>
        </authorList>
    </citation>
    <scope>NUCLEOTIDE SEQUENCE [LARGE SCALE GENOMIC DNA]</scope>
</reference>
<protein>
    <submittedName>
        <fullName evidence="1">Uncharacterized protein</fullName>
    </submittedName>
</protein>
<dbReference type="Proteomes" id="UP001054945">
    <property type="component" value="Unassembled WGS sequence"/>
</dbReference>
<proteinExistence type="predicted"/>
<name>A0AAV4QEC6_CAEEX</name>
<dbReference type="AlphaFoldDB" id="A0AAV4QEC6"/>
<evidence type="ECO:0000313" key="1">
    <source>
        <dbReference type="EMBL" id="GIY06395.1"/>
    </source>
</evidence>
<keyword evidence="2" id="KW-1185">Reference proteome</keyword>
<dbReference type="EMBL" id="BPLR01005954">
    <property type="protein sequence ID" value="GIY06395.1"/>
    <property type="molecule type" value="Genomic_DNA"/>
</dbReference>
<organism evidence="1 2">
    <name type="scientific">Caerostris extrusa</name>
    <name type="common">Bark spider</name>
    <name type="synonym">Caerostris bankana</name>
    <dbReference type="NCBI Taxonomy" id="172846"/>
    <lineage>
        <taxon>Eukaryota</taxon>
        <taxon>Metazoa</taxon>
        <taxon>Ecdysozoa</taxon>
        <taxon>Arthropoda</taxon>
        <taxon>Chelicerata</taxon>
        <taxon>Arachnida</taxon>
        <taxon>Araneae</taxon>
        <taxon>Araneomorphae</taxon>
        <taxon>Entelegynae</taxon>
        <taxon>Araneoidea</taxon>
        <taxon>Araneidae</taxon>
        <taxon>Caerostris</taxon>
    </lineage>
</organism>
<accession>A0AAV4QEC6</accession>